<accession>U6SUQ1</accession>
<gene>
    <name evidence="2" type="ORF">A33I_08100</name>
</gene>
<protein>
    <recommendedName>
        <fullName evidence="1">Metallo-beta-lactamase domain-containing protein</fullName>
    </recommendedName>
</protein>
<dbReference type="Proteomes" id="UP000017170">
    <property type="component" value="Unassembled WGS sequence"/>
</dbReference>
<evidence type="ECO:0000313" key="3">
    <source>
        <dbReference type="Proteomes" id="UP000017170"/>
    </source>
</evidence>
<dbReference type="SUPFAM" id="SSF56281">
    <property type="entry name" value="Metallo-hydrolase/oxidoreductase"/>
    <property type="match status" value="1"/>
</dbReference>
<sequence length="42" mass="4564">MHTPGHSPGHVSLFGENDRTLIVGDAFVTVKQDSLKLTPTFI</sequence>
<dbReference type="EMBL" id="ATAE01000008">
    <property type="protein sequence ID" value="ERN54371.1"/>
    <property type="molecule type" value="Genomic_DNA"/>
</dbReference>
<dbReference type="InterPro" id="IPR036866">
    <property type="entry name" value="RibonucZ/Hydroxyglut_hydro"/>
</dbReference>
<name>U6SUQ1_9BACI</name>
<reference evidence="2 3" key="1">
    <citation type="journal article" date="2013" name="Genome Announc.">
        <title>Genome Sequence of the Extreme Obligate Alkaliphile Bacillus marmarensis Strain DSM 21297.</title>
        <authorList>
            <person name="Wernick D.G."/>
            <person name="Choi K.Y."/>
            <person name="Tat C.A."/>
            <person name="Lafontaine Rivera J.G."/>
            <person name="Liao J.C."/>
        </authorList>
    </citation>
    <scope>NUCLEOTIDE SEQUENCE [LARGE SCALE GENOMIC DNA]</scope>
    <source>
        <strain evidence="2 3">DSM 21297</strain>
    </source>
</reference>
<keyword evidence="3" id="KW-1185">Reference proteome</keyword>
<feature type="domain" description="Metallo-beta-lactamase" evidence="1">
    <location>
        <begin position="1"/>
        <end position="37"/>
    </location>
</feature>
<evidence type="ECO:0000259" key="1">
    <source>
        <dbReference type="Pfam" id="PF00753"/>
    </source>
</evidence>
<dbReference type="InterPro" id="IPR001279">
    <property type="entry name" value="Metallo-B-lactamas"/>
</dbReference>
<comment type="caution">
    <text evidence="2">The sequence shown here is derived from an EMBL/GenBank/DDBJ whole genome shotgun (WGS) entry which is preliminary data.</text>
</comment>
<dbReference type="Gene3D" id="3.60.15.10">
    <property type="entry name" value="Ribonuclease Z/Hydroxyacylglutathione hydrolase-like"/>
    <property type="match status" value="1"/>
</dbReference>
<proteinExistence type="predicted"/>
<evidence type="ECO:0000313" key="2">
    <source>
        <dbReference type="EMBL" id="ERN54371.1"/>
    </source>
</evidence>
<dbReference type="Pfam" id="PF00753">
    <property type="entry name" value="Lactamase_B"/>
    <property type="match status" value="1"/>
</dbReference>
<dbReference type="PATRIC" id="fig|1188261.3.peg.1012"/>
<organism evidence="2 3">
    <name type="scientific">Alkalihalophilus marmarensis DSM 21297</name>
    <dbReference type="NCBI Taxonomy" id="1188261"/>
    <lineage>
        <taxon>Bacteria</taxon>
        <taxon>Bacillati</taxon>
        <taxon>Bacillota</taxon>
        <taxon>Bacilli</taxon>
        <taxon>Bacillales</taxon>
        <taxon>Bacillaceae</taxon>
        <taxon>Alkalihalophilus</taxon>
    </lineage>
</organism>
<dbReference type="AlphaFoldDB" id="U6SUQ1"/>